<dbReference type="KEGG" id="eus:EUTSA_v10003478mg"/>
<dbReference type="InterPro" id="IPR007527">
    <property type="entry name" value="Znf_SWIM"/>
</dbReference>
<evidence type="ECO:0000256" key="3">
    <source>
        <dbReference type="ARBA" id="ARBA00022833"/>
    </source>
</evidence>
<evidence type="ECO:0000313" key="8">
    <source>
        <dbReference type="Proteomes" id="UP000030689"/>
    </source>
</evidence>
<feature type="compositionally biased region" description="Acidic residues" evidence="5">
    <location>
        <begin position="158"/>
        <end position="170"/>
    </location>
</feature>
<dbReference type="SMART" id="SM00575">
    <property type="entry name" value="ZnF_PMZ"/>
    <property type="match status" value="1"/>
</dbReference>
<evidence type="ECO:0000256" key="4">
    <source>
        <dbReference type="PROSITE-ProRule" id="PRU00325"/>
    </source>
</evidence>
<name>V4NEQ3_EUTSA</name>
<dbReference type="Proteomes" id="UP000030689">
    <property type="component" value="Unassembled WGS sequence"/>
</dbReference>
<keyword evidence="3" id="KW-0862">Zinc</keyword>
<dbReference type="PANTHER" id="PTHR31973:SF187">
    <property type="entry name" value="MUTATOR TRANSPOSASE MUDRA PROTEIN"/>
    <property type="match status" value="1"/>
</dbReference>
<dbReference type="Pfam" id="PF03108">
    <property type="entry name" value="DBD_Tnp_Mut"/>
    <property type="match status" value="1"/>
</dbReference>
<evidence type="ECO:0000256" key="1">
    <source>
        <dbReference type="ARBA" id="ARBA00022723"/>
    </source>
</evidence>
<evidence type="ECO:0000313" key="7">
    <source>
        <dbReference type="EMBL" id="ESQ44546.1"/>
    </source>
</evidence>
<proteinExistence type="predicted"/>
<keyword evidence="1" id="KW-0479">Metal-binding</keyword>
<evidence type="ECO:0000256" key="2">
    <source>
        <dbReference type="ARBA" id="ARBA00022771"/>
    </source>
</evidence>
<keyword evidence="8" id="KW-1185">Reference proteome</keyword>
<dbReference type="AlphaFoldDB" id="V4NEQ3"/>
<evidence type="ECO:0000259" key="6">
    <source>
        <dbReference type="PROSITE" id="PS50966"/>
    </source>
</evidence>
<feature type="domain" description="SWIM-type" evidence="6">
    <location>
        <begin position="528"/>
        <end position="560"/>
    </location>
</feature>
<dbReference type="Gramene" id="ESQ44546">
    <property type="protein sequence ID" value="ESQ44546"/>
    <property type="gene ID" value="EUTSA_v10003478mg"/>
</dbReference>
<keyword evidence="2 4" id="KW-0863">Zinc-finger</keyword>
<dbReference type="eggNOG" id="ENOG502RJNC">
    <property type="taxonomic scope" value="Eukaryota"/>
</dbReference>
<organism evidence="7 8">
    <name type="scientific">Eutrema salsugineum</name>
    <name type="common">Saltwater cress</name>
    <name type="synonym">Sisymbrium salsugineum</name>
    <dbReference type="NCBI Taxonomy" id="72664"/>
    <lineage>
        <taxon>Eukaryota</taxon>
        <taxon>Viridiplantae</taxon>
        <taxon>Streptophyta</taxon>
        <taxon>Embryophyta</taxon>
        <taxon>Tracheophyta</taxon>
        <taxon>Spermatophyta</taxon>
        <taxon>Magnoliopsida</taxon>
        <taxon>eudicotyledons</taxon>
        <taxon>Gunneridae</taxon>
        <taxon>Pentapetalae</taxon>
        <taxon>rosids</taxon>
        <taxon>malvids</taxon>
        <taxon>Brassicales</taxon>
        <taxon>Brassicaceae</taxon>
        <taxon>Eutremeae</taxon>
        <taxon>Eutrema</taxon>
    </lineage>
</organism>
<dbReference type="PROSITE" id="PS50966">
    <property type="entry name" value="ZF_SWIM"/>
    <property type="match status" value="1"/>
</dbReference>
<sequence>MPTQLPVVFGEWVMGAQSWHFVVDNRKGGRLFFLNDGCTHGELLAMALDDYMLDGKTDSVSITYALPDSMLANMAPDTPPMHITNDRQVQSLIGLSKTHVIRLCVSSRKDHDARIGGLDAADGCSVEGGNQTTEEGENKIVDEYDDDEINEDIKNDPVNEEYGTDSEDQDYSQYRKVKDEDSNSDSEGEWIKEPVKAPKRGYERNWVDKIKVNESFATKDELISEIRLTTVMLKFAFRADNSSKRLFVAICVVKGCQWRVRAAVKNKAKTFWVTKYVKTHTCSVSDRLAHQKHTTPRYIGKLFIERVGIIDGITAQHIKDSMQVMFGLKIDYTNLYRALMYAQECVRETPEDGYSRLPSYLHLIAEANQGTIPAIERDSQNKFKYLFLAFRASIAGFQYLRRYEGTLLVAIAQDGNFQIFPLAFGIVDTENDYAWEWHHSINKACETVLPWVTRGICYYLMQHNIVTKFKGKHLMYLVKHVAYAYTVHDFNRYMNEIRHIKPELATYLEEGGIQLWSRVHFLGGSHNCVVDLELRKCGCGVYDIEKIPCSHVITVSDAMHMHLATLVCPTYSKNYLYAAYSHNIYPPSIAMKTDETAQCLPPEVRRKKGWQKKLRWQTWLEIDGLVDPEGGCLICKKQQTGK</sequence>
<dbReference type="EMBL" id="KI517447">
    <property type="protein sequence ID" value="ESQ44546.1"/>
    <property type="molecule type" value="Genomic_DNA"/>
</dbReference>
<dbReference type="PANTHER" id="PTHR31973">
    <property type="entry name" value="POLYPROTEIN, PUTATIVE-RELATED"/>
    <property type="match status" value="1"/>
</dbReference>
<accession>V4NEQ3</accession>
<dbReference type="InterPro" id="IPR006564">
    <property type="entry name" value="Znf_PMZ"/>
</dbReference>
<evidence type="ECO:0000256" key="5">
    <source>
        <dbReference type="SAM" id="MobiDB-lite"/>
    </source>
</evidence>
<reference evidence="7 8" key="1">
    <citation type="journal article" date="2013" name="Front. Plant Sci.">
        <title>The Reference Genome of the Halophytic Plant Eutrema salsugineum.</title>
        <authorList>
            <person name="Yang R."/>
            <person name="Jarvis D.E."/>
            <person name="Chen H."/>
            <person name="Beilstein M.A."/>
            <person name="Grimwood J."/>
            <person name="Jenkins J."/>
            <person name="Shu S."/>
            <person name="Prochnik S."/>
            <person name="Xin M."/>
            <person name="Ma C."/>
            <person name="Schmutz J."/>
            <person name="Wing R.A."/>
            <person name="Mitchell-Olds T."/>
            <person name="Schumaker K.S."/>
            <person name="Wang X."/>
        </authorList>
    </citation>
    <scope>NUCLEOTIDE SEQUENCE [LARGE SCALE GENOMIC DNA]</scope>
</reference>
<dbReference type="InterPro" id="IPR004332">
    <property type="entry name" value="Transposase_MuDR"/>
</dbReference>
<dbReference type="Pfam" id="PF04434">
    <property type="entry name" value="SWIM"/>
    <property type="match status" value="1"/>
</dbReference>
<dbReference type="GO" id="GO:0008270">
    <property type="term" value="F:zinc ion binding"/>
    <property type="evidence" value="ECO:0007669"/>
    <property type="project" value="UniProtKB-KW"/>
</dbReference>
<feature type="region of interest" description="Disordered" evidence="5">
    <location>
        <begin position="145"/>
        <end position="189"/>
    </location>
</feature>
<protein>
    <recommendedName>
        <fullName evidence="6">SWIM-type domain-containing protein</fullName>
    </recommendedName>
</protein>
<gene>
    <name evidence="7" type="ORF">EUTSA_v10003478mg</name>
</gene>
<dbReference type="OMA" id="TENDYAW"/>